<comment type="caution">
    <text evidence="2">The sequence shown here is derived from an EMBL/GenBank/DDBJ whole genome shotgun (WGS) entry which is preliminary data.</text>
</comment>
<keyword evidence="1" id="KW-0812">Transmembrane</keyword>
<dbReference type="RefSeq" id="WP_100711822.1">
    <property type="nucleotide sequence ID" value="NZ_NPDR01000016.1"/>
</dbReference>
<evidence type="ECO:0000313" key="3">
    <source>
        <dbReference type="Proteomes" id="UP000231926"/>
    </source>
</evidence>
<organism evidence="2 3">
    <name type="scientific">Leptospira saintgironsiae</name>
    <dbReference type="NCBI Taxonomy" id="2023183"/>
    <lineage>
        <taxon>Bacteria</taxon>
        <taxon>Pseudomonadati</taxon>
        <taxon>Spirochaetota</taxon>
        <taxon>Spirochaetia</taxon>
        <taxon>Leptospirales</taxon>
        <taxon>Leptospiraceae</taxon>
        <taxon>Leptospira</taxon>
    </lineage>
</organism>
<dbReference type="AlphaFoldDB" id="A0A2M9Y7X7"/>
<protein>
    <submittedName>
        <fullName evidence="2">Uncharacterized protein</fullName>
    </submittedName>
</protein>
<evidence type="ECO:0000256" key="1">
    <source>
        <dbReference type="SAM" id="Phobius"/>
    </source>
</evidence>
<keyword evidence="3" id="KW-1185">Reference proteome</keyword>
<proteinExistence type="predicted"/>
<reference evidence="2 3" key="1">
    <citation type="submission" date="2017-07" db="EMBL/GenBank/DDBJ databases">
        <title>Leptospira spp. isolated from tropical soils.</title>
        <authorList>
            <person name="Thibeaux R."/>
            <person name="Iraola G."/>
            <person name="Ferres I."/>
            <person name="Bierque E."/>
            <person name="Girault D."/>
            <person name="Soupe-Gilbert M.-E."/>
            <person name="Picardeau M."/>
            <person name="Goarant C."/>
        </authorList>
    </citation>
    <scope>NUCLEOTIDE SEQUENCE [LARGE SCALE GENOMIC DNA]</scope>
    <source>
        <strain evidence="2 3">FH4-C-A2</strain>
    </source>
</reference>
<keyword evidence="1" id="KW-0472">Membrane</keyword>
<gene>
    <name evidence="2" type="ORF">CH362_18605</name>
</gene>
<dbReference type="EMBL" id="NPDR01000016">
    <property type="protein sequence ID" value="PJZ47553.1"/>
    <property type="molecule type" value="Genomic_DNA"/>
</dbReference>
<accession>A0A2M9Y7X7</accession>
<feature type="transmembrane region" description="Helical" evidence="1">
    <location>
        <begin position="12"/>
        <end position="33"/>
    </location>
</feature>
<sequence>MDINTLNYINAFGVIAQAVILLITAGILIWYTIETAKIRKETQRQNILLSEQIEQTKNINGIQDKNERLLSKPRLKIGGGSYDLIKKSATFEIYNIGADITIEDLLEIDGNAKLNRKGYWMNKERRQIDLNWANSKIFNSIEFEISYKDRLSRAEKLVYLFTINNAGHIDLNEKEFVR</sequence>
<keyword evidence="1" id="KW-1133">Transmembrane helix</keyword>
<dbReference type="Proteomes" id="UP000231926">
    <property type="component" value="Unassembled WGS sequence"/>
</dbReference>
<name>A0A2M9Y7X7_9LEPT</name>
<evidence type="ECO:0000313" key="2">
    <source>
        <dbReference type="EMBL" id="PJZ47553.1"/>
    </source>
</evidence>